<proteinExistence type="predicted"/>
<organism evidence="1 2">
    <name type="scientific">Roseibium suaedae</name>
    <dbReference type="NCBI Taxonomy" id="735517"/>
    <lineage>
        <taxon>Bacteria</taxon>
        <taxon>Pseudomonadati</taxon>
        <taxon>Pseudomonadota</taxon>
        <taxon>Alphaproteobacteria</taxon>
        <taxon>Hyphomicrobiales</taxon>
        <taxon>Stappiaceae</taxon>
        <taxon>Roseibium</taxon>
    </lineage>
</organism>
<dbReference type="EMBL" id="FRBW01000001">
    <property type="protein sequence ID" value="SHL63729.1"/>
    <property type="molecule type" value="Genomic_DNA"/>
</dbReference>
<evidence type="ECO:0000313" key="1">
    <source>
        <dbReference type="EMBL" id="SHL63729.1"/>
    </source>
</evidence>
<name>A0A1M7CA22_9HYPH</name>
<dbReference type="RefSeq" id="WP_073011000.1">
    <property type="nucleotide sequence ID" value="NZ_FRBW01000001.1"/>
</dbReference>
<evidence type="ECO:0000313" key="2">
    <source>
        <dbReference type="Proteomes" id="UP000186002"/>
    </source>
</evidence>
<keyword evidence="2" id="KW-1185">Reference proteome</keyword>
<dbReference type="OrthoDB" id="8094111at2"/>
<sequence>MSDLTVADAISRVYESLQADNLDIDQHIAALKAALAREGQKEAVLDATKLVQNNRSGRKLLQAYFRQRGVKVSFAAE</sequence>
<gene>
    <name evidence="1" type="ORF">SAMN05444272_1101</name>
</gene>
<dbReference type="Proteomes" id="UP000186002">
    <property type="component" value="Unassembled WGS sequence"/>
</dbReference>
<protein>
    <submittedName>
        <fullName evidence="1">Uncharacterized protein</fullName>
    </submittedName>
</protein>
<reference evidence="1 2" key="1">
    <citation type="submission" date="2016-11" db="EMBL/GenBank/DDBJ databases">
        <authorList>
            <person name="Jaros S."/>
            <person name="Januszkiewicz K."/>
            <person name="Wedrychowicz H."/>
        </authorList>
    </citation>
    <scope>NUCLEOTIDE SEQUENCE [LARGE SCALE GENOMIC DNA]</scope>
    <source>
        <strain evidence="1 2">DSM 22153</strain>
    </source>
</reference>
<dbReference type="AlphaFoldDB" id="A0A1M7CA22"/>
<accession>A0A1M7CA22</accession>